<reference evidence="2" key="1">
    <citation type="submission" date="2015-09" db="EMBL/GenBank/DDBJ databases">
        <authorList>
            <person name="Shao Z."/>
            <person name="Wang L."/>
        </authorList>
    </citation>
    <scope>NUCLEOTIDE SEQUENCE [LARGE SCALE GENOMIC DNA]</scope>
    <source>
        <strain evidence="2">F13-1</strain>
    </source>
</reference>
<organism evidence="1 2">
    <name type="scientific">Zobellella denitrificans</name>
    <dbReference type="NCBI Taxonomy" id="347534"/>
    <lineage>
        <taxon>Bacteria</taxon>
        <taxon>Pseudomonadati</taxon>
        <taxon>Pseudomonadota</taxon>
        <taxon>Gammaproteobacteria</taxon>
        <taxon>Aeromonadales</taxon>
        <taxon>Aeromonadaceae</taxon>
        <taxon>Zobellella</taxon>
    </lineage>
</organism>
<accession>A0A291HJZ8</accession>
<dbReference type="SUPFAM" id="SSF56112">
    <property type="entry name" value="Protein kinase-like (PK-like)"/>
    <property type="match status" value="1"/>
</dbReference>
<gene>
    <name evidence="1" type="ORF">AN401_00755</name>
</gene>
<dbReference type="Gene3D" id="3.90.1200.10">
    <property type="match status" value="1"/>
</dbReference>
<dbReference type="AlphaFoldDB" id="A0A291HJZ8"/>
<dbReference type="InterPro" id="IPR011009">
    <property type="entry name" value="Kinase-like_dom_sf"/>
</dbReference>
<evidence type="ECO:0000313" key="1">
    <source>
        <dbReference type="EMBL" id="ATG72556.1"/>
    </source>
</evidence>
<dbReference type="RefSeq" id="WP_096778294.1">
    <property type="nucleotide sequence ID" value="NZ_CP012621.1"/>
</dbReference>
<evidence type="ECO:0000313" key="2">
    <source>
        <dbReference type="Proteomes" id="UP000217763"/>
    </source>
</evidence>
<dbReference type="Proteomes" id="UP000217763">
    <property type="component" value="Chromosome"/>
</dbReference>
<keyword evidence="2" id="KW-1185">Reference proteome</keyword>
<dbReference type="KEGG" id="zdf:AN401_00755"/>
<protein>
    <submittedName>
        <fullName evidence="1">Capsular biosynthesis protein</fullName>
    </submittedName>
</protein>
<proteinExistence type="predicted"/>
<name>A0A291HJZ8_9GAMM</name>
<sequence>MFLIMSGAYVGQELESEFGRIPPSFLPLGNRRLFQHQVALAPKGLQIYLSLPESFDISPIDQAWLDENKIEVVPIPDGLSLGASLVAAVNISGHRLDKPLHVLYGDTLFQQLPVGDDVVSISLAKYSYNWAVLTDDHCEWLKDHQPQKTRETTRIIDGYFKFSQPKTILKCITQSEWNFIQGLNRYHQAVGLTPVYSSGWLDFGHVNTYYRSKAKFTTQRAFNELVITPHWIEKSSSHNNKISAEAEWFTKLPAPLRGYTPQFLGCETSRDGKISYRLEYLHNTALNELFVFSRLPLPSWQSILKNCIDFLVECYNTKAPNEAESNSMDILFGIKTEQRIKEYCQNTDLDPSSCWVFNGEPSVSLKKILQDSHDNLPDCSPHASVLHGDFCFSNILYDFRAEKIKIIDPRGMTPEGKKTLYGDIRYDIAKLSHSVLGLYDWIVAGYYQVDTHENNIFLSIAEPAEHKELQQGFVEMIKHHFGLEAQHLYAMQIQLFLSMLPLHEDDPKRQQAFFANAFRLHQIMTRVKQ</sequence>
<dbReference type="EMBL" id="CP012621">
    <property type="protein sequence ID" value="ATG72556.1"/>
    <property type="molecule type" value="Genomic_DNA"/>
</dbReference>